<dbReference type="AlphaFoldDB" id="A0A1I4TPZ5"/>
<evidence type="ECO:0000313" key="3">
    <source>
        <dbReference type="Proteomes" id="UP000199149"/>
    </source>
</evidence>
<feature type="domain" description="DUF3857" evidence="1">
    <location>
        <begin position="64"/>
        <end position="179"/>
    </location>
</feature>
<organism evidence="2 3">
    <name type="scientific">Algoriella xinjiangensis</name>
    <dbReference type="NCBI Taxonomy" id="684065"/>
    <lineage>
        <taxon>Bacteria</taxon>
        <taxon>Pseudomonadati</taxon>
        <taxon>Bacteroidota</taxon>
        <taxon>Flavobacteriia</taxon>
        <taxon>Flavobacteriales</taxon>
        <taxon>Weeksellaceae</taxon>
        <taxon>Algoriella</taxon>
    </lineage>
</organism>
<dbReference type="OrthoDB" id="98874at2"/>
<dbReference type="STRING" id="684065.SAMN05421738_102303"/>
<evidence type="ECO:0000313" key="2">
    <source>
        <dbReference type="EMBL" id="SFM78824.1"/>
    </source>
</evidence>
<accession>A0A1I4TPZ5</accession>
<dbReference type="InterPro" id="IPR024618">
    <property type="entry name" value="DUF3857"/>
</dbReference>
<dbReference type="Proteomes" id="UP000199149">
    <property type="component" value="Unassembled WGS sequence"/>
</dbReference>
<dbReference type="Pfam" id="PF12969">
    <property type="entry name" value="DUF3857"/>
    <property type="match status" value="1"/>
</dbReference>
<dbReference type="RefSeq" id="WP_092906420.1">
    <property type="nucleotide sequence ID" value="NZ_FOUZ01000002.1"/>
</dbReference>
<gene>
    <name evidence="2" type="ORF">SAMN05421738_102303</name>
</gene>
<protein>
    <recommendedName>
        <fullName evidence="1">DUF3857 domain-containing protein</fullName>
    </recommendedName>
</protein>
<evidence type="ECO:0000259" key="1">
    <source>
        <dbReference type="Pfam" id="PF12969"/>
    </source>
</evidence>
<reference evidence="3" key="1">
    <citation type="submission" date="2016-10" db="EMBL/GenBank/DDBJ databases">
        <authorList>
            <person name="Varghese N."/>
            <person name="Submissions S."/>
        </authorList>
    </citation>
    <scope>NUCLEOTIDE SEQUENCE [LARGE SCALE GENOMIC DNA]</scope>
    <source>
        <strain evidence="3">XJ109</strain>
    </source>
</reference>
<dbReference type="Gene3D" id="2.60.120.1130">
    <property type="match status" value="1"/>
</dbReference>
<dbReference type="Gene3D" id="2.60.40.3140">
    <property type="match status" value="1"/>
</dbReference>
<name>A0A1I4TPZ5_9FLAO</name>
<dbReference type="Gene3D" id="3.10.620.30">
    <property type="match status" value="1"/>
</dbReference>
<proteinExistence type="predicted"/>
<sequence>MKFKLTLLLVLTTFLSFGQIKDFKFGKVSEQEINLKEVSFEKDANAVILSEEGKIDLTPSNYYLTVKRRIKILTEKGINEANIELDYYSKSKNESVSNIKANTINIENGQPVISSITDKDVFDVQINELYSSKRFALPNVKIGSIIEYSYTKNSQHNFSIDAWNFQHELPTLFSEFKLNNQAYNNFSIITIGDDLNTKYKAKSASTTTWFLTNIESFNKLKYVYNAEDQSERIKLQADNYHTEGGKKNTLSAWKSLILDLNNEYETYRNPSAIRDIAQTIPNGKDDVETLKNIVDYVDNNVKWNNFYSIIPRKSNKTLLKEKVGTTADLNLLLNELLIAKGFDSYIILYSTRQHGQIMFGYPFVNQFNSVVTVAKLKNGQSIILDASQLNKEQVEFGPINAFNYHGIVIQKGEPNFVKLNQKMSTYESASSYHFTDTKLVLNRKDNFDGYFYDKDAKDENTLKRYVTESMDIQLDVENEEKVVYDKNMYTKSYRAASNNVKSPFYTVINPLREFLKQYTFEDKNRQRKIEFQFPYLFNIQTKIKIPEGYSVVIDDTFKAHHKIDLGLEYYQEAKIKDNVLTLMIQFILPEGVYEADKYTVLKQFFEKIKTESTKEVLIKKK</sequence>
<keyword evidence="3" id="KW-1185">Reference proteome</keyword>
<dbReference type="EMBL" id="FOUZ01000002">
    <property type="protein sequence ID" value="SFM78824.1"/>
    <property type="molecule type" value="Genomic_DNA"/>
</dbReference>